<sequence length="89" mass="9756">MSAVDDLHPAVNRALENSDIPHASTLSHLHRQDTQDSKATKASTVATGTCRCGSNDWDLHPACIRKIENEGSAADVQTLHKLEHQCNRK</sequence>
<reference evidence="2" key="1">
    <citation type="journal article" date="2020" name="Fungal Divers.">
        <title>Resolving the Mortierellaceae phylogeny through synthesis of multi-gene phylogenetics and phylogenomics.</title>
        <authorList>
            <person name="Vandepol N."/>
            <person name="Liber J."/>
            <person name="Desiro A."/>
            <person name="Na H."/>
            <person name="Kennedy M."/>
            <person name="Barry K."/>
            <person name="Grigoriev I.V."/>
            <person name="Miller A.N."/>
            <person name="O'Donnell K."/>
            <person name="Stajich J.E."/>
            <person name="Bonito G."/>
        </authorList>
    </citation>
    <scope>NUCLEOTIDE SEQUENCE</scope>
    <source>
        <strain evidence="2">NVP1</strain>
    </source>
</reference>
<proteinExistence type="predicted"/>
<evidence type="ECO:0000313" key="2">
    <source>
        <dbReference type="EMBL" id="KAF9334166.1"/>
    </source>
</evidence>
<dbReference type="AlphaFoldDB" id="A0A9P5VNP0"/>
<keyword evidence="3" id="KW-1185">Reference proteome</keyword>
<gene>
    <name evidence="2" type="ORF">BG006_002624</name>
</gene>
<protein>
    <submittedName>
        <fullName evidence="2">Uncharacterized protein</fullName>
    </submittedName>
</protein>
<evidence type="ECO:0000256" key="1">
    <source>
        <dbReference type="SAM" id="MobiDB-lite"/>
    </source>
</evidence>
<comment type="caution">
    <text evidence="2">The sequence shown here is derived from an EMBL/GenBank/DDBJ whole genome shotgun (WGS) entry which is preliminary data.</text>
</comment>
<feature type="compositionally biased region" description="Basic and acidic residues" evidence="1">
    <location>
        <begin position="30"/>
        <end position="39"/>
    </location>
</feature>
<accession>A0A9P5VNP0</accession>
<name>A0A9P5VNP0_9FUNG</name>
<feature type="region of interest" description="Disordered" evidence="1">
    <location>
        <begin position="16"/>
        <end position="40"/>
    </location>
</feature>
<dbReference type="Proteomes" id="UP000696485">
    <property type="component" value="Unassembled WGS sequence"/>
</dbReference>
<dbReference type="EMBL" id="JAAAUY010000163">
    <property type="protein sequence ID" value="KAF9334166.1"/>
    <property type="molecule type" value="Genomic_DNA"/>
</dbReference>
<organism evidence="2 3">
    <name type="scientific">Podila minutissima</name>
    <dbReference type="NCBI Taxonomy" id="64525"/>
    <lineage>
        <taxon>Eukaryota</taxon>
        <taxon>Fungi</taxon>
        <taxon>Fungi incertae sedis</taxon>
        <taxon>Mucoromycota</taxon>
        <taxon>Mortierellomycotina</taxon>
        <taxon>Mortierellomycetes</taxon>
        <taxon>Mortierellales</taxon>
        <taxon>Mortierellaceae</taxon>
        <taxon>Podila</taxon>
    </lineage>
</organism>
<evidence type="ECO:0000313" key="3">
    <source>
        <dbReference type="Proteomes" id="UP000696485"/>
    </source>
</evidence>